<evidence type="ECO:0000256" key="7">
    <source>
        <dbReference type="ARBA" id="ARBA00037107"/>
    </source>
</evidence>
<dbReference type="SUPFAM" id="SSF101576">
    <property type="entry name" value="Supernatant protein factor (SPF), C-terminal domain"/>
    <property type="match status" value="1"/>
</dbReference>
<accession>A0A1V9ZPN1</accession>
<dbReference type="InterPro" id="IPR055285">
    <property type="entry name" value="ANKRD13_C"/>
</dbReference>
<dbReference type="InterPro" id="IPR036770">
    <property type="entry name" value="Ankyrin_rpt-contain_sf"/>
</dbReference>
<evidence type="ECO:0000259" key="9">
    <source>
        <dbReference type="Pfam" id="PF11904"/>
    </source>
</evidence>
<dbReference type="Pfam" id="PF11904">
    <property type="entry name" value="ANKRD13_C"/>
    <property type="match status" value="1"/>
</dbReference>
<dbReference type="InterPro" id="IPR002110">
    <property type="entry name" value="Ankyrin_rpt"/>
</dbReference>
<feature type="repeat" description="ANK" evidence="8">
    <location>
        <begin position="2"/>
        <end position="34"/>
    </location>
</feature>
<keyword evidence="11" id="KW-1185">Reference proteome</keyword>
<protein>
    <recommendedName>
        <fullName evidence="9">Ankyrin repeat domain-containing protein</fullName>
    </recommendedName>
</protein>
<evidence type="ECO:0000256" key="1">
    <source>
        <dbReference type="ARBA" id="ARBA00004586"/>
    </source>
</evidence>
<dbReference type="Gene3D" id="2.60.120.680">
    <property type="entry name" value="GOLD domain"/>
    <property type="match status" value="1"/>
</dbReference>
<name>A0A1V9ZPN1_ACHHY</name>
<dbReference type="PANTHER" id="PTHR12447">
    <property type="entry name" value="ANKYRIN REPEAT DOMAIN-CONTAINING PROTEIN 13"/>
    <property type="match status" value="1"/>
</dbReference>
<dbReference type="GO" id="GO:0005789">
    <property type="term" value="C:endoplasmic reticulum membrane"/>
    <property type="evidence" value="ECO:0007669"/>
    <property type="project" value="UniProtKB-SubCell"/>
</dbReference>
<proteinExistence type="predicted"/>
<dbReference type="SUPFAM" id="SSF48403">
    <property type="entry name" value="Ankyrin repeat"/>
    <property type="match status" value="1"/>
</dbReference>
<evidence type="ECO:0000256" key="8">
    <source>
        <dbReference type="PROSITE-ProRule" id="PRU00023"/>
    </source>
</evidence>
<keyword evidence="5" id="KW-0472">Membrane</keyword>
<dbReference type="Gene3D" id="1.25.40.20">
    <property type="entry name" value="Ankyrin repeat-containing domain"/>
    <property type="match status" value="1"/>
</dbReference>
<keyword evidence="4 8" id="KW-0040">ANK repeat</keyword>
<dbReference type="OrthoDB" id="1585644at2759"/>
<sequence length="556" mass="60917">MEFVSALHIAVWNGDVDQVRAALAAGESVETRDRHGHRALHLALQCAHRNTKAIVDILIDEGHARVRSRDGAGWKAVQLALLTKNEELIAALLARESAEVPSALRKKILAASQQLASMPDFVADIDVKVTSWVPMLSSLLPADTLHLFKSGGRLRVDMSLTGFKSLRWKRGRRSILLLADRLVTLDHDKHIVRDWLVPAVAADQQLHLLLTNRASAFAVDASHAQVQPRHHWLSGAPMTEPVGPWGSARVYDVEELRVRIDVRPAAKPLPAGAQEEAADILAQLCAAETSVVISPGLEHAIPISMRVGESIGWRFYVANDLDIEFSVCFVKDEWYNSSKAETDPEQVGLIVEVVREQRVRPTKACPVTGTYTASSSGNLIVRWDNAHAMFRSKTLHFTVFPVLHGSETADVRPPVDTCSRLVTFEDWFGVERTTLPPALANLQPKPAVPMHIAPPTAQHTKSIPGTVYMADTFPLTMAQFLPVVQVLATTSSQFASMASLLESKLPPGFPVQLTAPIFPSISVTMRFEGFSLQASPPELFVVPETYTVRKCGATAS</sequence>
<dbReference type="Pfam" id="PF12796">
    <property type="entry name" value="Ank_2"/>
    <property type="match status" value="1"/>
</dbReference>
<keyword evidence="6" id="KW-0143">Chaperone</keyword>
<keyword evidence="3" id="KW-0256">Endoplasmic reticulum</keyword>
<feature type="domain" description="Ankyrin repeat" evidence="9">
    <location>
        <begin position="155"/>
        <end position="540"/>
    </location>
</feature>
<keyword evidence="2" id="KW-0677">Repeat</keyword>
<evidence type="ECO:0000256" key="4">
    <source>
        <dbReference type="ARBA" id="ARBA00023043"/>
    </source>
</evidence>
<dbReference type="InterPro" id="IPR036598">
    <property type="entry name" value="GOLD_dom_sf"/>
</dbReference>
<dbReference type="EMBL" id="JNBR01000034">
    <property type="protein sequence ID" value="OQR99929.1"/>
    <property type="molecule type" value="Genomic_DNA"/>
</dbReference>
<comment type="caution">
    <text evidence="10">The sequence shown here is derived from an EMBL/GenBank/DDBJ whole genome shotgun (WGS) entry which is preliminary data.</text>
</comment>
<evidence type="ECO:0000256" key="6">
    <source>
        <dbReference type="ARBA" id="ARBA00023186"/>
    </source>
</evidence>
<evidence type="ECO:0000256" key="2">
    <source>
        <dbReference type="ARBA" id="ARBA00022737"/>
    </source>
</evidence>
<evidence type="ECO:0000313" key="10">
    <source>
        <dbReference type="EMBL" id="OQR99929.1"/>
    </source>
</evidence>
<evidence type="ECO:0000313" key="11">
    <source>
        <dbReference type="Proteomes" id="UP000243579"/>
    </source>
</evidence>
<reference evidence="10 11" key="1">
    <citation type="journal article" date="2014" name="Genome Biol. Evol.">
        <title>The secreted proteins of Achlya hypogyna and Thraustotheca clavata identify the ancestral oomycete secretome and reveal gene acquisitions by horizontal gene transfer.</title>
        <authorList>
            <person name="Misner I."/>
            <person name="Blouin N."/>
            <person name="Leonard G."/>
            <person name="Richards T.A."/>
            <person name="Lane C.E."/>
        </authorList>
    </citation>
    <scope>NUCLEOTIDE SEQUENCE [LARGE SCALE GENOMIC DNA]</scope>
    <source>
        <strain evidence="10 11">ATCC 48635</strain>
    </source>
</reference>
<organism evidence="10 11">
    <name type="scientific">Achlya hypogyna</name>
    <name type="common">Oomycete</name>
    <name type="synonym">Protoachlya hypogyna</name>
    <dbReference type="NCBI Taxonomy" id="1202772"/>
    <lineage>
        <taxon>Eukaryota</taxon>
        <taxon>Sar</taxon>
        <taxon>Stramenopiles</taxon>
        <taxon>Oomycota</taxon>
        <taxon>Saprolegniomycetes</taxon>
        <taxon>Saprolegniales</taxon>
        <taxon>Achlyaceae</taxon>
        <taxon>Achlya</taxon>
    </lineage>
</organism>
<dbReference type="PROSITE" id="PS50088">
    <property type="entry name" value="ANK_REPEAT"/>
    <property type="match status" value="1"/>
</dbReference>
<dbReference type="AlphaFoldDB" id="A0A1V9ZPN1"/>
<comment type="subcellular location">
    <subcellularLocation>
        <location evidence="1">Endoplasmic reticulum membrane</location>
    </subcellularLocation>
</comment>
<gene>
    <name evidence="10" type="ORF">ACHHYP_03877</name>
</gene>
<dbReference type="PANTHER" id="PTHR12447:SF25">
    <property type="entry name" value="ANKYRIN REPEAT DOMAIN-CONTAINING PROTEIN 13C"/>
    <property type="match status" value="1"/>
</dbReference>
<dbReference type="Proteomes" id="UP000243579">
    <property type="component" value="Unassembled WGS sequence"/>
</dbReference>
<comment type="function">
    <text evidence="7">Acts as a molecular chaperone for G protein-coupled receptors, regulating their biogenesis and exit from the ER.</text>
</comment>
<evidence type="ECO:0000256" key="3">
    <source>
        <dbReference type="ARBA" id="ARBA00022824"/>
    </source>
</evidence>
<evidence type="ECO:0000256" key="5">
    <source>
        <dbReference type="ARBA" id="ARBA00023136"/>
    </source>
</evidence>
<dbReference type="InterPro" id="IPR021832">
    <property type="entry name" value="ANKRD13"/>
</dbReference>